<keyword evidence="2" id="KW-1185">Reference proteome</keyword>
<proteinExistence type="predicted"/>
<protein>
    <submittedName>
        <fullName evidence="1">Uncharacterized protein</fullName>
    </submittedName>
</protein>
<dbReference type="EMBL" id="JASBWS010000042">
    <property type="protein sequence ID" value="KAJ9106689.1"/>
    <property type="molecule type" value="Genomic_DNA"/>
</dbReference>
<comment type="caution">
    <text evidence="1">The sequence shown here is derived from an EMBL/GenBank/DDBJ whole genome shotgun (WGS) entry which is preliminary data.</text>
</comment>
<sequence>MIGVGSCGRSGRLRRGSEEWEELEREVVEDGRTTDEAREEGNRSREELERLERQQVALQERSGRRQTVNNWVVTGYQGLLEQAGRAHQETAAAHYGTVRELQVRLFQLEDETGVLRQDLWNVQEILAGRAQELLDLQTRSRTLQGRLRNTQLTLRYRPTIKLGPESSPAPSVSINPFTRPAMLPAPVAFPGTPLARSALPVPPVPPVPSAPAPSVPAPPSTSAFLALGCTKTPARTMMALTGRTTRATGRLSVGTEMREERRA</sequence>
<name>A0ACC2W4L5_9TREE</name>
<organism evidence="1 2">
    <name type="scientific">Naganishia adeliensis</name>
    <dbReference type="NCBI Taxonomy" id="92952"/>
    <lineage>
        <taxon>Eukaryota</taxon>
        <taxon>Fungi</taxon>
        <taxon>Dikarya</taxon>
        <taxon>Basidiomycota</taxon>
        <taxon>Agaricomycotina</taxon>
        <taxon>Tremellomycetes</taxon>
        <taxon>Filobasidiales</taxon>
        <taxon>Filobasidiaceae</taxon>
        <taxon>Naganishia</taxon>
    </lineage>
</organism>
<evidence type="ECO:0000313" key="1">
    <source>
        <dbReference type="EMBL" id="KAJ9106689.1"/>
    </source>
</evidence>
<evidence type="ECO:0000313" key="2">
    <source>
        <dbReference type="Proteomes" id="UP001230649"/>
    </source>
</evidence>
<reference evidence="1" key="1">
    <citation type="submission" date="2023-04" db="EMBL/GenBank/DDBJ databases">
        <title>Draft Genome sequencing of Naganishia species isolated from polar environments using Oxford Nanopore Technology.</title>
        <authorList>
            <person name="Leo P."/>
            <person name="Venkateswaran K."/>
        </authorList>
    </citation>
    <scope>NUCLEOTIDE SEQUENCE</scope>
    <source>
        <strain evidence="1">MNA-CCFEE 5262</strain>
    </source>
</reference>
<accession>A0ACC2W4L5</accession>
<dbReference type="Proteomes" id="UP001230649">
    <property type="component" value="Unassembled WGS sequence"/>
</dbReference>
<gene>
    <name evidence="1" type="ORF">QFC20_004020</name>
</gene>